<organism evidence="1 2">
    <name type="scientific">Pleurotus eryngii</name>
    <name type="common">Boletus of the steppes</name>
    <dbReference type="NCBI Taxonomy" id="5323"/>
    <lineage>
        <taxon>Eukaryota</taxon>
        <taxon>Fungi</taxon>
        <taxon>Dikarya</taxon>
        <taxon>Basidiomycota</taxon>
        <taxon>Agaricomycotina</taxon>
        <taxon>Agaricomycetes</taxon>
        <taxon>Agaricomycetidae</taxon>
        <taxon>Agaricales</taxon>
        <taxon>Pleurotineae</taxon>
        <taxon>Pleurotaceae</taxon>
        <taxon>Pleurotus</taxon>
    </lineage>
</organism>
<accession>A0A9P6A1K6</accession>
<reference evidence="1" key="1">
    <citation type="submission" date="2020-11" db="EMBL/GenBank/DDBJ databases">
        <authorList>
            <consortium name="DOE Joint Genome Institute"/>
            <person name="Ahrendt S."/>
            <person name="Riley R."/>
            <person name="Andreopoulos W."/>
            <person name="Labutti K."/>
            <person name="Pangilinan J."/>
            <person name="Ruiz-Duenas F.J."/>
            <person name="Barrasa J.M."/>
            <person name="Sanchez-Garcia M."/>
            <person name="Camarero S."/>
            <person name="Miyauchi S."/>
            <person name="Serrano A."/>
            <person name="Linde D."/>
            <person name="Babiker R."/>
            <person name="Drula E."/>
            <person name="Ayuso-Fernandez I."/>
            <person name="Pacheco R."/>
            <person name="Padilla G."/>
            <person name="Ferreira P."/>
            <person name="Barriuso J."/>
            <person name="Kellner H."/>
            <person name="Castanera R."/>
            <person name="Alfaro M."/>
            <person name="Ramirez L."/>
            <person name="Pisabarro A.G."/>
            <person name="Kuo A."/>
            <person name="Tritt A."/>
            <person name="Lipzen A."/>
            <person name="He G."/>
            <person name="Yan M."/>
            <person name="Ng V."/>
            <person name="Cullen D."/>
            <person name="Martin F."/>
            <person name="Rosso M.-N."/>
            <person name="Henrissat B."/>
            <person name="Hibbett D."/>
            <person name="Martinez A.T."/>
            <person name="Grigoriev I.V."/>
        </authorList>
    </citation>
    <scope>NUCLEOTIDE SEQUENCE</scope>
    <source>
        <strain evidence="1">ATCC 90797</strain>
    </source>
</reference>
<keyword evidence="2" id="KW-1185">Reference proteome</keyword>
<evidence type="ECO:0000313" key="2">
    <source>
        <dbReference type="Proteomes" id="UP000807025"/>
    </source>
</evidence>
<evidence type="ECO:0000313" key="1">
    <source>
        <dbReference type="EMBL" id="KAF9497591.1"/>
    </source>
</evidence>
<feature type="non-terminal residue" evidence="1">
    <location>
        <position position="1"/>
    </location>
</feature>
<protein>
    <submittedName>
        <fullName evidence="1">Uncharacterized protein</fullName>
    </submittedName>
</protein>
<gene>
    <name evidence="1" type="ORF">BDN71DRAFT_1387519</name>
</gene>
<dbReference type="AlphaFoldDB" id="A0A9P6A1K6"/>
<dbReference type="OrthoDB" id="3268677at2759"/>
<proteinExistence type="predicted"/>
<sequence length="106" mass="12386">NNLFTGVRQLVLGNHLIYYEQVRSMAYNQDPPLYVWDVEKLDHQDDCAAVRLFSAVNLDHAIECSHSGLAIFFFVFGEAYDAYQSHTISHREQIHMVLLAYFFRMI</sequence>
<comment type="caution">
    <text evidence="1">The sequence shown here is derived from an EMBL/GenBank/DDBJ whole genome shotgun (WGS) entry which is preliminary data.</text>
</comment>
<name>A0A9P6A1K6_PLEER</name>
<dbReference type="Proteomes" id="UP000807025">
    <property type="component" value="Unassembled WGS sequence"/>
</dbReference>
<dbReference type="EMBL" id="MU154543">
    <property type="protein sequence ID" value="KAF9497591.1"/>
    <property type="molecule type" value="Genomic_DNA"/>
</dbReference>